<sequence>MIYQVPDLDLVNSKNETEKKKQKDTIMKSRRGFKHLSPILSMQRSALGVSTYKEQWFEAQWSNLGLAMEVIRNGVGVKTCNLLIHQRNTMYTAKLFLSTSVGHRTN</sequence>
<organism evidence="1 2">
    <name type="scientific">Cuscuta campestris</name>
    <dbReference type="NCBI Taxonomy" id="132261"/>
    <lineage>
        <taxon>Eukaryota</taxon>
        <taxon>Viridiplantae</taxon>
        <taxon>Streptophyta</taxon>
        <taxon>Embryophyta</taxon>
        <taxon>Tracheophyta</taxon>
        <taxon>Spermatophyta</taxon>
        <taxon>Magnoliopsida</taxon>
        <taxon>eudicotyledons</taxon>
        <taxon>Gunneridae</taxon>
        <taxon>Pentapetalae</taxon>
        <taxon>asterids</taxon>
        <taxon>lamiids</taxon>
        <taxon>Solanales</taxon>
        <taxon>Convolvulaceae</taxon>
        <taxon>Cuscuteae</taxon>
        <taxon>Cuscuta</taxon>
        <taxon>Cuscuta subgen. Grammica</taxon>
        <taxon>Cuscuta sect. Cleistogrammica</taxon>
    </lineage>
</organism>
<keyword evidence="2" id="KW-1185">Reference proteome</keyword>
<name>A0A484MB10_9ASTE</name>
<dbReference type="Proteomes" id="UP000595140">
    <property type="component" value="Unassembled WGS sequence"/>
</dbReference>
<evidence type="ECO:0000313" key="2">
    <source>
        <dbReference type="Proteomes" id="UP000595140"/>
    </source>
</evidence>
<protein>
    <submittedName>
        <fullName evidence="1">Uncharacterized protein</fullName>
    </submittedName>
</protein>
<dbReference type="EMBL" id="OOIL02003078">
    <property type="protein sequence ID" value="VFQ86091.1"/>
    <property type="molecule type" value="Genomic_DNA"/>
</dbReference>
<evidence type="ECO:0000313" key="1">
    <source>
        <dbReference type="EMBL" id="VFQ86091.1"/>
    </source>
</evidence>
<dbReference type="AlphaFoldDB" id="A0A484MB10"/>
<accession>A0A484MB10</accession>
<reference evidence="1 2" key="1">
    <citation type="submission" date="2018-04" db="EMBL/GenBank/DDBJ databases">
        <authorList>
            <person name="Vogel A."/>
        </authorList>
    </citation>
    <scope>NUCLEOTIDE SEQUENCE [LARGE SCALE GENOMIC DNA]</scope>
</reference>
<proteinExistence type="predicted"/>
<gene>
    <name evidence="1" type="ORF">CCAM_LOCUS27867</name>
</gene>